<protein>
    <recommendedName>
        <fullName evidence="12">Nucleotide-binding protein-like</fullName>
    </recommendedName>
</protein>
<dbReference type="CDD" id="cd02037">
    <property type="entry name" value="Mrp_NBP35"/>
    <property type="match status" value="1"/>
</dbReference>
<keyword evidence="14" id="KW-1185">Reference proteome</keyword>
<sequence>MRSLGSIRSYAKHLRLDGVKDTIAIASGKGGVGKSTTAVNLAVALARKCQLKVGLLDVDVYGPSIPTMMNINTKPEVTHEKKMIPIENYGVKCMSIGFLVDKDAPIVWRGPMVSNALEKMTRGVDWGNLDILVMDMPPGTGDVQIAMSQNLQLSGALIVSTPQDVALMDARRGVKMFNKVDVPLVAVIKPNDETDRPKHLFGSGKWAKTILGIVENMSCFKCPHCGEPSYIFGKGGAHGTASEMGLEFLGEIPLEVDVREACDQGHPIVLAAPDSVVSRAYGELAEKLAQKLKEQQFQPEIIL</sequence>
<evidence type="ECO:0000256" key="2">
    <source>
        <dbReference type="ARBA" id="ARBA00004173"/>
    </source>
</evidence>
<reference evidence="13 14" key="1">
    <citation type="journal article" date="2023" name="Life. Sci Alliance">
        <title>Evolutionary insights into 3D genome organization and epigenetic landscape of Vigna mungo.</title>
        <authorList>
            <person name="Junaid A."/>
            <person name="Singh B."/>
            <person name="Bhatia S."/>
        </authorList>
    </citation>
    <scope>NUCLEOTIDE SEQUENCE [LARGE SCALE GENOMIC DNA]</scope>
    <source>
        <strain evidence="13">Urdbean</strain>
    </source>
</reference>
<keyword evidence="6" id="KW-0067">ATP-binding</keyword>
<comment type="similarity">
    <text evidence="11">Belongs to the Mrp/NBP35 ATP-binding proteins family.</text>
</comment>
<keyword evidence="3" id="KW-0004">4Fe-4S</keyword>
<keyword evidence="9" id="KW-0411">Iron-sulfur</keyword>
<evidence type="ECO:0000256" key="3">
    <source>
        <dbReference type="ARBA" id="ARBA00022485"/>
    </source>
</evidence>
<dbReference type="GO" id="GO:0046872">
    <property type="term" value="F:metal ion binding"/>
    <property type="evidence" value="ECO:0007669"/>
    <property type="project" value="UniProtKB-KW"/>
</dbReference>
<dbReference type="Proteomes" id="UP001374535">
    <property type="component" value="Chromosome 9"/>
</dbReference>
<evidence type="ECO:0000256" key="9">
    <source>
        <dbReference type="ARBA" id="ARBA00023014"/>
    </source>
</evidence>
<evidence type="ECO:0000313" key="14">
    <source>
        <dbReference type="Proteomes" id="UP001374535"/>
    </source>
</evidence>
<accession>A0AAQ3RIR6</accession>
<dbReference type="GO" id="GO:0051539">
    <property type="term" value="F:4 iron, 4 sulfur cluster binding"/>
    <property type="evidence" value="ECO:0007669"/>
    <property type="project" value="UniProtKB-KW"/>
</dbReference>
<name>A0AAQ3RIR6_VIGMU</name>
<dbReference type="InterPro" id="IPR033756">
    <property type="entry name" value="YlxH/NBP35"/>
</dbReference>
<dbReference type="InterPro" id="IPR019591">
    <property type="entry name" value="Mrp/NBP35_ATP-bd"/>
</dbReference>
<dbReference type="InterPro" id="IPR027417">
    <property type="entry name" value="P-loop_NTPase"/>
</dbReference>
<dbReference type="GO" id="GO:0016226">
    <property type="term" value="P:iron-sulfur cluster assembly"/>
    <property type="evidence" value="ECO:0007669"/>
    <property type="project" value="InterPro"/>
</dbReference>
<dbReference type="Gene3D" id="3.40.50.300">
    <property type="entry name" value="P-loop containing nucleotide triphosphate hydrolases"/>
    <property type="match status" value="1"/>
</dbReference>
<dbReference type="Pfam" id="PF10609">
    <property type="entry name" value="ParA"/>
    <property type="match status" value="2"/>
</dbReference>
<comment type="subcellular location">
    <subcellularLocation>
        <location evidence="2">Mitochondrion</location>
    </subcellularLocation>
</comment>
<dbReference type="GO" id="GO:0005759">
    <property type="term" value="C:mitochondrial matrix"/>
    <property type="evidence" value="ECO:0007669"/>
    <property type="project" value="UniProtKB-ARBA"/>
</dbReference>
<dbReference type="PANTHER" id="PTHR42961:SF2">
    <property type="entry name" value="IRON-SULFUR PROTEIN NUBPL"/>
    <property type="match status" value="1"/>
</dbReference>
<dbReference type="HAMAP" id="MF_02040">
    <property type="entry name" value="Mrp_NBP35"/>
    <property type="match status" value="1"/>
</dbReference>
<gene>
    <name evidence="13" type="ORF">V8G54_029039</name>
</gene>
<dbReference type="PANTHER" id="PTHR42961">
    <property type="entry name" value="IRON-SULFUR PROTEIN NUBPL"/>
    <property type="match status" value="1"/>
</dbReference>
<keyword evidence="4" id="KW-0479">Metal-binding</keyword>
<dbReference type="EMBL" id="CP144692">
    <property type="protein sequence ID" value="WVY96888.1"/>
    <property type="molecule type" value="Genomic_DNA"/>
</dbReference>
<dbReference type="InterPro" id="IPR044304">
    <property type="entry name" value="NUBPL-like"/>
</dbReference>
<keyword evidence="10" id="KW-0496">Mitochondrion</keyword>
<dbReference type="GO" id="GO:0032981">
    <property type="term" value="P:mitochondrial respiratory chain complex I assembly"/>
    <property type="evidence" value="ECO:0007669"/>
    <property type="project" value="TreeGrafter"/>
</dbReference>
<dbReference type="GO" id="GO:0005524">
    <property type="term" value="F:ATP binding"/>
    <property type="evidence" value="ECO:0007669"/>
    <property type="project" value="UniProtKB-KW"/>
</dbReference>
<dbReference type="FunFam" id="3.40.50.300:FF:000709">
    <property type="entry name" value="Iron-sulfur protein NUBPL isoform X1"/>
    <property type="match status" value="1"/>
</dbReference>
<organism evidence="13 14">
    <name type="scientific">Vigna mungo</name>
    <name type="common">Black gram</name>
    <name type="synonym">Phaseolus mungo</name>
    <dbReference type="NCBI Taxonomy" id="3915"/>
    <lineage>
        <taxon>Eukaryota</taxon>
        <taxon>Viridiplantae</taxon>
        <taxon>Streptophyta</taxon>
        <taxon>Embryophyta</taxon>
        <taxon>Tracheophyta</taxon>
        <taxon>Spermatophyta</taxon>
        <taxon>Magnoliopsida</taxon>
        <taxon>eudicotyledons</taxon>
        <taxon>Gunneridae</taxon>
        <taxon>Pentapetalae</taxon>
        <taxon>rosids</taxon>
        <taxon>fabids</taxon>
        <taxon>Fabales</taxon>
        <taxon>Fabaceae</taxon>
        <taxon>Papilionoideae</taxon>
        <taxon>50 kb inversion clade</taxon>
        <taxon>NPAAA clade</taxon>
        <taxon>indigoferoid/millettioid clade</taxon>
        <taxon>Phaseoleae</taxon>
        <taxon>Vigna</taxon>
    </lineage>
</organism>
<evidence type="ECO:0000256" key="12">
    <source>
        <dbReference type="ARBA" id="ARBA00081370"/>
    </source>
</evidence>
<evidence type="ECO:0000256" key="7">
    <source>
        <dbReference type="ARBA" id="ARBA00022946"/>
    </source>
</evidence>
<keyword evidence="8" id="KW-0408">Iron</keyword>
<dbReference type="AlphaFoldDB" id="A0AAQ3RIR6"/>
<proteinExistence type="inferred from homology"/>
<dbReference type="SUPFAM" id="SSF52540">
    <property type="entry name" value="P-loop containing nucleoside triphosphate hydrolases"/>
    <property type="match status" value="1"/>
</dbReference>
<evidence type="ECO:0000313" key="13">
    <source>
        <dbReference type="EMBL" id="WVY96888.1"/>
    </source>
</evidence>
<evidence type="ECO:0000256" key="10">
    <source>
        <dbReference type="ARBA" id="ARBA00023128"/>
    </source>
</evidence>
<evidence type="ECO:0000256" key="5">
    <source>
        <dbReference type="ARBA" id="ARBA00022741"/>
    </source>
</evidence>
<evidence type="ECO:0000256" key="4">
    <source>
        <dbReference type="ARBA" id="ARBA00022723"/>
    </source>
</evidence>
<comment type="cofactor">
    <cofactor evidence="1">
        <name>[4Fe-4S] cluster</name>
        <dbReference type="ChEBI" id="CHEBI:49883"/>
    </cofactor>
</comment>
<dbReference type="GO" id="GO:0140663">
    <property type="term" value="F:ATP-dependent FeS chaperone activity"/>
    <property type="evidence" value="ECO:0007669"/>
    <property type="project" value="InterPro"/>
</dbReference>
<evidence type="ECO:0000256" key="1">
    <source>
        <dbReference type="ARBA" id="ARBA00001966"/>
    </source>
</evidence>
<evidence type="ECO:0000256" key="11">
    <source>
        <dbReference type="ARBA" id="ARBA00024036"/>
    </source>
</evidence>
<keyword evidence="5" id="KW-0547">Nucleotide-binding</keyword>
<evidence type="ECO:0000256" key="6">
    <source>
        <dbReference type="ARBA" id="ARBA00022840"/>
    </source>
</evidence>
<keyword evidence="7" id="KW-0809">Transit peptide</keyword>
<evidence type="ECO:0000256" key="8">
    <source>
        <dbReference type="ARBA" id="ARBA00023004"/>
    </source>
</evidence>